<protein>
    <submittedName>
        <fullName evidence="2">Uncharacterized protein</fullName>
    </submittedName>
</protein>
<organism evidence="2 3">
    <name type="scientific">Nesidiocoris tenuis</name>
    <dbReference type="NCBI Taxonomy" id="355587"/>
    <lineage>
        <taxon>Eukaryota</taxon>
        <taxon>Metazoa</taxon>
        <taxon>Ecdysozoa</taxon>
        <taxon>Arthropoda</taxon>
        <taxon>Hexapoda</taxon>
        <taxon>Insecta</taxon>
        <taxon>Pterygota</taxon>
        <taxon>Neoptera</taxon>
        <taxon>Paraneoptera</taxon>
        <taxon>Hemiptera</taxon>
        <taxon>Heteroptera</taxon>
        <taxon>Panheteroptera</taxon>
        <taxon>Cimicomorpha</taxon>
        <taxon>Miridae</taxon>
        <taxon>Dicyphina</taxon>
        <taxon>Nesidiocoris</taxon>
    </lineage>
</organism>
<name>A0ABN7AS37_9HEMI</name>
<proteinExistence type="predicted"/>
<dbReference type="EMBL" id="AP028913">
    <property type="protein sequence ID" value="BES95023.1"/>
    <property type="molecule type" value="Genomic_DNA"/>
</dbReference>
<dbReference type="Proteomes" id="UP001307889">
    <property type="component" value="Chromosome 5"/>
</dbReference>
<sequence length="95" mass="10860">MGGYVGKFNVPSNLKMKLENSQRFLRTDIFVYLHSACSAAARERSCRRPHRQQRTRRLMRNTIDVKTEGNVETPANLNDGDGVFQEPTGWTESES</sequence>
<evidence type="ECO:0000313" key="2">
    <source>
        <dbReference type="EMBL" id="BES95023.1"/>
    </source>
</evidence>
<reference evidence="2 3" key="1">
    <citation type="submission" date="2023-09" db="EMBL/GenBank/DDBJ databases">
        <title>Nesidiocoris tenuis whole genome shotgun sequence.</title>
        <authorList>
            <person name="Shibata T."/>
            <person name="Shimoda M."/>
            <person name="Kobayashi T."/>
            <person name="Uehara T."/>
        </authorList>
    </citation>
    <scope>NUCLEOTIDE SEQUENCE [LARGE SCALE GENOMIC DNA]</scope>
    <source>
        <strain evidence="2 3">Japan</strain>
    </source>
</reference>
<evidence type="ECO:0000256" key="1">
    <source>
        <dbReference type="SAM" id="MobiDB-lite"/>
    </source>
</evidence>
<accession>A0ABN7AS37</accession>
<keyword evidence="3" id="KW-1185">Reference proteome</keyword>
<feature type="region of interest" description="Disordered" evidence="1">
    <location>
        <begin position="64"/>
        <end position="95"/>
    </location>
</feature>
<gene>
    <name evidence="2" type="ORF">NTJ_07832</name>
</gene>
<evidence type="ECO:0000313" key="3">
    <source>
        <dbReference type="Proteomes" id="UP001307889"/>
    </source>
</evidence>